<evidence type="ECO:0000256" key="5">
    <source>
        <dbReference type="ARBA" id="ARBA00035009"/>
    </source>
</evidence>
<feature type="region of interest" description="Disordered" evidence="6">
    <location>
        <begin position="1192"/>
        <end position="1237"/>
    </location>
</feature>
<dbReference type="Proteomes" id="UP000515203">
    <property type="component" value="Unplaced"/>
</dbReference>
<evidence type="ECO:0000313" key="9">
    <source>
        <dbReference type="Proteomes" id="UP000515203"/>
    </source>
</evidence>
<evidence type="ECO:0000256" key="4">
    <source>
        <dbReference type="ARBA" id="ARBA00023136"/>
    </source>
</evidence>
<feature type="compositionally biased region" description="Pro residues" evidence="6">
    <location>
        <begin position="418"/>
        <end position="438"/>
    </location>
</feature>
<sequence>MEPWLSCGSSLLALDPSGTLLNAAVLLLLLLCYLWLKPFLPTFWDRSDIPKLQHRSRRRRRSTTLKGWRASLRERQEGRKLHSLLKSPLGQLPDTTHFRQLLCPDPFCDVCNTTTAKVSRMLSQAPLEDAAYAVTNLTSTDSDSSSTQTYTSSAVLPGHSVPAHAPEPSLPPPSILSPSLITCLVDSPSPVLLGDFQQVEHPSPLDSKSPVDCFPPESLASPCSLLCHTQKAKPGLQPRSTSPVSYSPGGFSTNHLHTMEVSLQGQTEIYLVEPGNLKILRPDSWALLERQIKKRGDLLLGKGKGKQTESFLRQHQPDSPVKISQKRSESAAGQQDSACSLPIWSSEGKPEGLPTQVKPLGAQSLEDHLEQKHRQFFWGLPSLHSESLNPIVPASGDCSSIFICFNTISSTSKACEYPNPPHPSPPPLPHTQPQPLPQTLPQSHSPNTLPVKIQAQCLSLPPCLLPSPECQPRSCGVYFHGSQGEIQSLTPAEIEQLEVNVLQKVQESVWGLPSVVRRSREDFCPPAPKLSLISQASKAHMPVSILPGDFPCSSELRKKLEHHLRKRLVQHRWGLPRRVLESLSMMQPRSVVPQASVTKESYGLSWISLYKGQSSKDLSQFETMHETNSETLPLEEAVGKNQGHSLVSGPQNLSAQDTITHDAQGSYSEKALESQAEKNSGVSSMRVNQKQLEKTLKVHLSKKFEEIHEGQIPDAVNKSWHSVNLTLPLPQKSSSHIKGRGEAPLLSKGSHLDTSQDISFLSSSKQQMMEEHITTFRRRMMWGLPHKVQESIEISNIKEDRYPALSHSESPSSGTCLSDLNSKMGVCKTLRRSSHASEAHEVETNLDVGLPHPATSQVGMAGLGTRRQSPQTYTDHKLAENMQTGEDGPQVSMLPRHSSTDMVDQKQTLQDKRCHPEPPIGQAGAASDVSDMRISSCSAKERLQSHVTMQLEYLPMCDESRDTFNAKKLKFLQSQTSNISITSKSGANLRKAVKTSKTETPLITKRPLPRTAVPQDVKSSKLKNQLLNELRFKIESRKKSQPQGLPANAFPASKNLQNRTLFHHDHSASRGNVVASRVMHACLDITTSHLEQRHKPWVPKQVLHKHQDQKFSPEAERECPLILKARDFGGGDAGMDIYHRRSCPDQDRVLEKARGGKFSPPVSPRGQPHPEELFRDKMKHFFQWIFPSVKHTGQESPIESSSSESSVQRRGPGRGRTGLIQNTKDQKTATRFEKVLH</sequence>
<feature type="region of interest" description="Disordered" evidence="6">
    <location>
        <begin position="138"/>
        <end position="170"/>
    </location>
</feature>
<feature type="compositionally biased region" description="Basic and acidic residues" evidence="6">
    <location>
        <begin position="1224"/>
        <end position="1237"/>
    </location>
</feature>
<protein>
    <submittedName>
        <fullName evidence="10">Spermatogenesis-associated protein 31D3</fullName>
    </submittedName>
</protein>
<dbReference type="Pfam" id="PF14650">
    <property type="entry name" value="FAM75"/>
    <property type="match status" value="1"/>
</dbReference>
<evidence type="ECO:0000259" key="7">
    <source>
        <dbReference type="Pfam" id="PF14650"/>
    </source>
</evidence>
<comment type="similarity">
    <text evidence="5">Belongs to the SPATA31 family.</text>
</comment>
<dbReference type="GO" id="GO:0016020">
    <property type="term" value="C:membrane"/>
    <property type="evidence" value="ECO:0007669"/>
    <property type="project" value="UniProtKB-SubCell"/>
</dbReference>
<feature type="region of interest" description="Disordered" evidence="6">
    <location>
        <begin position="415"/>
        <end position="445"/>
    </location>
</feature>
<dbReference type="PANTHER" id="PTHR21859:SF12">
    <property type="entry name" value="SPERMATOGENESIS-ASSOCIATED PROTEIN 31D1"/>
    <property type="match status" value="1"/>
</dbReference>
<dbReference type="Pfam" id="PF15371">
    <property type="entry name" value="DUF4599"/>
    <property type="match status" value="1"/>
</dbReference>
<dbReference type="FunCoup" id="A0A6P6F2G7">
    <property type="interactions" value="67"/>
</dbReference>
<evidence type="ECO:0000256" key="1">
    <source>
        <dbReference type="ARBA" id="ARBA00004167"/>
    </source>
</evidence>
<feature type="compositionally biased region" description="Low complexity" evidence="6">
    <location>
        <begin position="1195"/>
        <end position="1206"/>
    </location>
</feature>
<dbReference type="AlphaFoldDB" id="A0A6P6F2G7"/>
<keyword evidence="4" id="KW-0472">Membrane</keyword>
<proteinExistence type="inferred from homology"/>
<feature type="domain" description="SPATA31-like" evidence="8">
    <location>
        <begin position="55"/>
        <end position="141"/>
    </location>
</feature>
<gene>
    <name evidence="10" type="primary">LOC101566991</name>
</gene>
<feature type="region of interest" description="Disordered" evidence="6">
    <location>
        <begin position="299"/>
        <end position="353"/>
    </location>
</feature>
<accession>A0A6P6F2G7</accession>
<keyword evidence="2" id="KW-0812">Transmembrane</keyword>
<dbReference type="GeneID" id="101566991"/>
<dbReference type="RefSeq" id="XP_023578727.1">
    <property type="nucleotide sequence ID" value="XM_023722959.1"/>
</dbReference>
<evidence type="ECO:0000259" key="8">
    <source>
        <dbReference type="Pfam" id="PF15371"/>
    </source>
</evidence>
<dbReference type="InParanoid" id="A0A6P6F2G7"/>
<keyword evidence="3" id="KW-1133">Transmembrane helix</keyword>
<organism evidence="9 10">
    <name type="scientific">Octodon degus</name>
    <name type="common">Degu</name>
    <name type="synonym">Sciurus degus</name>
    <dbReference type="NCBI Taxonomy" id="10160"/>
    <lineage>
        <taxon>Eukaryota</taxon>
        <taxon>Metazoa</taxon>
        <taxon>Chordata</taxon>
        <taxon>Craniata</taxon>
        <taxon>Vertebrata</taxon>
        <taxon>Euteleostomi</taxon>
        <taxon>Mammalia</taxon>
        <taxon>Eutheria</taxon>
        <taxon>Euarchontoglires</taxon>
        <taxon>Glires</taxon>
        <taxon>Rodentia</taxon>
        <taxon>Hystricomorpha</taxon>
        <taxon>Octodontidae</taxon>
        <taxon>Octodon</taxon>
    </lineage>
</organism>
<dbReference type="InterPro" id="IPR027970">
    <property type="entry name" value="SPATA31-like"/>
</dbReference>
<reference evidence="10" key="1">
    <citation type="submission" date="2025-08" db="UniProtKB">
        <authorList>
            <consortium name="RefSeq"/>
        </authorList>
    </citation>
    <scope>IDENTIFICATION</scope>
</reference>
<evidence type="ECO:0000256" key="6">
    <source>
        <dbReference type="SAM" id="MobiDB-lite"/>
    </source>
</evidence>
<feature type="region of interest" description="Disordered" evidence="6">
    <location>
        <begin position="730"/>
        <end position="750"/>
    </location>
</feature>
<evidence type="ECO:0000256" key="3">
    <source>
        <dbReference type="ARBA" id="ARBA00022989"/>
    </source>
</evidence>
<dbReference type="OrthoDB" id="9633439at2759"/>
<keyword evidence="9" id="KW-1185">Reference proteome</keyword>
<evidence type="ECO:0000256" key="2">
    <source>
        <dbReference type="ARBA" id="ARBA00022692"/>
    </source>
</evidence>
<feature type="compositionally biased region" description="Low complexity" evidence="6">
    <location>
        <begin position="138"/>
        <end position="153"/>
    </location>
</feature>
<comment type="subcellular location">
    <subcellularLocation>
        <location evidence="1">Membrane</location>
        <topology evidence="1">Single-pass membrane protein</topology>
    </subcellularLocation>
</comment>
<name>A0A6P6F2G7_OCTDE</name>
<evidence type="ECO:0000313" key="10">
    <source>
        <dbReference type="RefSeq" id="XP_023578727.1"/>
    </source>
</evidence>
<dbReference type="PANTHER" id="PTHR21859">
    <property type="entry name" value="ACROSOME-SPECIFIC PROTEIN"/>
    <property type="match status" value="1"/>
</dbReference>
<feature type="domain" description="SPATA31" evidence="7">
    <location>
        <begin position="362"/>
        <end position="720"/>
    </location>
</feature>
<dbReference type="InterPro" id="IPR039509">
    <property type="entry name" value="SPATA31"/>
</dbReference>